<dbReference type="GO" id="GO:0031297">
    <property type="term" value="P:replication fork processing"/>
    <property type="evidence" value="ECO:0007669"/>
    <property type="project" value="TreeGrafter"/>
</dbReference>
<dbReference type="GO" id="GO:0046975">
    <property type="term" value="F:histone H3K36 methyltransferase activity"/>
    <property type="evidence" value="ECO:0007669"/>
    <property type="project" value="TreeGrafter"/>
</dbReference>
<reference evidence="1 2" key="1">
    <citation type="submission" date="2023-11" db="EMBL/GenBank/DDBJ databases">
        <authorList>
            <person name="Okamura Y."/>
        </authorList>
    </citation>
    <scope>NUCLEOTIDE SEQUENCE [LARGE SCALE GENOMIC DNA]</scope>
</reference>
<protein>
    <recommendedName>
        <fullName evidence="3">Transposase</fullName>
    </recommendedName>
</protein>
<evidence type="ECO:0008006" key="3">
    <source>
        <dbReference type="Google" id="ProtNLM"/>
    </source>
</evidence>
<dbReference type="GO" id="GO:0015074">
    <property type="term" value="P:DNA integration"/>
    <property type="evidence" value="ECO:0007669"/>
    <property type="project" value="TreeGrafter"/>
</dbReference>
<dbReference type="GO" id="GO:0000014">
    <property type="term" value="F:single-stranded DNA endodeoxyribonuclease activity"/>
    <property type="evidence" value="ECO:0007669"/>
    <property type="project" value="TreeGrafter"/>
</dbReference>
<dbReference type="Gene3D" id="3.30.420.10">
    <property type="entry name" value="Ribonuclease H-like superfamily/Ribonuclease H"/>
    <property type="match status" value="1"/>
</dbReference>
<name>A0AAV1JXN5_9NEOP</name>
<dbReference type="GO" id="GO:0035861">
    <property type="term" value="C:site of double-strand break"/>
    <property type="evidence" value="ECO:0007669"/>
    <property type="project" value="TreeGrafter"/>
</dbReference>
<keyword evidence="2" id="KW-1185">Reference proteome</keyword>
<organism evidence="1 2">
    <name type="scientific">Leptosia nina</name>
    <dbReference type="NCBI Taxonomy" id="320188"/>
    <lineage>
        <taxon>Eukaryota</taxon>
        <taxon>Metazoa</taxon>
        <taxon>Ecdysozoa</taxon>
        <taxon>Arthropoda</taxon>
        <taxon>Hexapoda</taxon>
        <taxon>Insecta</taxon>
        <taxon>Pterygota</taxon>
        <taxon>Neoptera</taxon>
        <taxon>Endopterygota</taxon>
        <taxon>Lepidoptera</taxon>
        <taxon>Glossata</taxon>
        <taxon>Ditrysia</taxon>
        <taxon>Papilionoidea</taxon>
        <taxon>Pieridae</taxon>
        <taxon>Pierinae</taxon>
        <taxon>Leptosia</taxon>
    </lineage>
</organism>
<dbReference type="GO" id="GO:0042800">
    <property type="term" value="F:histone H3K4 methyltransferase activity"/>
    <property type="evidence" value="ECO:0007669"/>
    <property type="project" value="TreeGrafter"/>
</dbReference>
<dbReference type="GO" id="GO:0006303">
    <property type="term" value="P:double-strand break repair via nonhomologous end joining"/>
    <property type="evidence" value="ECO:0007669"/>
    <property type="project" value="TreeGrafter"/>
</dbReference>
<dbReference type="PANTHER" id="PTHR46060">
    <property type="entry name" value="MARINER MOS1 TRANSPOSASE-LIKE PROTEIN"/>
    <property type="match status" value="1"/>
</dbReference>
<sequence>MAPIRKDEAWDPTLYNILSIKFDVQHTGKTIEELSNSLNKPWSTIQEHLKQIGKVSRAGVWVPHNLSEQNKANRTITCNLLLQRHNTEAFFDRLITGDEKWVLYDNPKRVRQWLSPNEIPRSTAKPDLYSEQLQRVNQSLIEKWPAIVNRKGVILQHDNARPHCARRTLEKINELGWEVLPHPPYSPDVAPSDFHLFRALQHFLSGKTFANLDDIQNAISRYFAEKPINFYRSGIENLLTRWQKVIDNDGEYIID</sequence>
<evidence type="ECO:0000313" key="1">
    <source>
        <dbReference type="EMBL" id="CAK1553161.1"/>
    </source>
</evidence>
<dbReference type="GO" id="GO:0005634">
    <property type="term" value="C:nucleus"/>
    <property type="evidence" value="ECO:0007669"/>
    <property type="project" value="TreeGrafter"/>
</dbReference>
<dbReference type="EMBL" id="CAVLEF010000215">
    <property type="protein sequence ID" value="CAK1553161.1"/>
    <property type="molecule type" value="Genomic_DNA"/>
</dbReference>
<proteinExistence type="predicted"/>
<dbReference type="GO" id="GO:0003690">
    <property type="term" value="F:double-stranded DNA binding"/>
    <property type="evidence" value="ECO:0007669"/>
    <property type="project" value="TreeGrafter"/>
</dbReference>
<dbReference type="InterPro" id="IPR036397">
    <property type="entry name" value="RNaseH_sf"/>
</dbReference>
<dbReference type="GO" id="GO:0003697">
    <property type="term" value="F:single-stranded DNA binding"/>
    <property type="evidence" value="ECO:0007669"/>
    <property type="project" value="TreeGrafter"/>
</dbReference>
<dbReference type="PANTHER" id="PTHR46060:SF1">
    <property type="entry name" value="MARINER MOS1 TRANSPOSASE-LIKE PROTEIN"/>
    <property type="match status" value="1"/>
</dbReference>
<evidence type="ECO:0000313" key="2">
    <source>
        <dbReference type="Proteomes" id="UP001497472"/>
    </source>
</evidence>
<comment type="caution">
    <text evidence="1">The sequence shown here is derived from an EMBL/GenBank/DDBJ whole genome shotgun (WGS) entry which is preliminary data.</text>
</comment>
<dbReference type="GO" id="GO:0044774">
    <property type="term" value="P:mitotic DNA integrity checkpoint signaling"/>
    <property type="evidence" value="ECO:0007669"/>
    <property type="project" value="TreeGrafter"/>
</dbReference>
<dbReference type="GO" id="GO:0000793">
    <property type="term" value="C:condensed chromosome"/>
    <property type="evidence" value="ECO:0007669"/>
    <property type="project" value="TreeGrafter"/>
</dbReference>
<dbReference type="InterPro" id="IPR052709">
    <property type="entry name" value="Transposase-MT_Hybrid"/>
</dbReference>
<dbReference type="Proteomes" id="UP001497472">
    <property type="component" value="Unassembled WGS sequence"/>
</dbReference>
<dbReference type="GO" id="GO:0044547">
    <property type="term" value="F:DNA topoisomerase binding"/>
    <property type="evidence" value="ECO:0007669"/>
    <property type="project" value="TreeGrafter"/>
</dbReference>
<accession>A0AAV1JXN5</accession>
<dbReference type="GO" id="GO:0000729">
    <property type="term" value="P:DNA double-strand break processing"/>
    <property type="evidence" value="ECO:0007669"/>
    <property type="project" value="TreeGrafter"/>
</dbReference>
<dbReference type="AlphaFoldDB" id="A0AAV1JXN5"/>
<gene>
    <name evidence="1" type="ORF">LNINA_LOCUS12175</name>
</gene>